<evidence type="ECO:0000313" key="1">
    <source>
        <dbReference type="Proteomes" id="UP000887565"/>
    </source>
</evidence>
<dbReference type="WBParaSite" id="nRc.2.0.1.t44338-RA">
    <property type="protein sequence ID" value="nRc.2.0.1.t44338-RA"/>
    <property type="gene ID" value="nRc.2.0.1.g44338"/>
</dbReference>
<evidence type="ECO:0000313" key="2">
    <source>
        <dbReference type="WBParaSite" id="nRc.2.0.1.t44338-RA"/>
    </source>
</evidence>
<protein>
    <submittedName>
        <fullName evidence="2">Uncharacterized protein</fullName>
    </submittedName>
</protein>
<dbReference type="Proteomes" id="UP000887565">
    <property type="component" value="Unplaced"/>
</dbReference>
<proteinExistence type="predicted"/>
<name>A0A915KZH3_ROMCU</name>
<keyword evidence="1" id="KW-1185">Reference proteome</keyword>
<sequence>MNISGKFDHTPFRVTAIIAETSDPQDRTTKACKRRPLYGPIQLNIKNNTILSLETLSIGSLALMQVVKRVTKQPWEAMHVQNAPG</sequence>
<reference evidence="2" key="1">
    <citation type="submission" date="2022-11" db="UniProtKB">
        <authorList>
            <consortium name="WormBaseParasite"/>
        </authorList>
    </citation>
    <scope>IDENTIFICATION</scope>
</reference>
<dbReference type="AlphaFoldDB" id="A0A915KZH3"/>
<organism evidence="1 2">
    <name type="scientific">Romanomermis culicivorax</name>
    <name type="common">Nematode worm</name>
    <dbReference type="NCBI Taxonomy" id="13658"/>
    <lineage>
        <taxon>Eukaryota</taxon>
        <taxon>Metazoa</taxon>
        <taxon>Ecdysozoa</taxon>
        <taxon>Nematoda</taxon>
        <taxon>Enoplea</taxon>
        <taxon>Dorylaimia</taxon>
        <taxon>Mermithida</taxon>
        <taxon>Mermithoidea</taxon>
        <taxon>Mermithidae</taxon>
        <taxon>Romanomermis</taxon>
    </lineage>
</organism>
<accession>A0A915KZH3</accession>